<dbReference type="EMBL" id="JAAQTL010000001">
    <property type="protein sequence ID" value="NID14606.1"/>
    <property type="molecule type" value="Genomic_DNA"/>
</dbReference>
<name>A0A7X5QSI1_9GAMM</name>
<accession>A0A7X5QSI1</accession>
<dbReference type="CDD" id="cd00293">
    <property type="entry name" value="USP-like"/>
    <property type="match status" value="1"/>
</dbReference>
<dbReference type="Proteomes" id="UP000518878">
    <property type="component" value="Unassembled WGS sequence"/>
</dbReference>
<evidence type="ECO:0000259" key="2">
    <source>
        <dbReference type="Pfam" id="PF00582"/>
    </source>
</evidence>
<feature type="domain" description="UspA" evidence="2">
    <location>
        <begin position="57"/>
        <end position="187"/>
    </location>
</feature>
<sequence>MDTKPSLPYRSLLRPGLTEGEVPDELVPSNQAARLLCLTCAKTVPRSDMSGRCAPPFTRILIATDGSTLGNDAAALGVSLAQLAVVPVVFLHAAMPWRGGRWLARLFANAEVSVDPGCAALAECNLDRARSLAMNAGVRFETRLAFDPHPDRAILQCVADTGCDLIVMGSRTGHLSRRVSARATVPVLTCQNGWGGEAAHALA</sequence>
<protein>
    <submittedName>
        <fullName evidence="3">Universal stress protein</fullName>
    </submittedName>
</protein>
<comment type="caution">
    <text evidence="3">The sequence shown here is derived from an EMBL/GenBank/DDBJ whole genome shotgun (WGS) entry which is preliminary data.</text>
</comment>
<dbReference type="PRINTS" id="PR01438">
    <property type="entry name" value="UNVRSLSTRESS"/>
</dbReference>
<dbReference type="InterPro" id="IPR006016">
    <property type="entry name" value="UspA"/>
</dbReference>
<dbReference type="RefSeq" id="WP_166698310.1">
    <property type="nucleotide sequence ID" value="NZ_JAAQTL010000001.1"/>
</dbReference>
<dbReference type="SUPFAM" id="SSF52402">
    <property type="entry name" value="Adenine nucleotide alpha hydrolases-like"/>
    <property type="match status" value="1"/>
</dbReference>
<dbReference type="AlphaFoldDB" id="A0A7X5QSI1"/>
<dbReference type="Gene3D" id="3.40.50.620">
    <property type="entry name" value="HUPs"/>
    <property type="match status" value="1"/>
</dbReference>
<proteinExistence type="inferred from homology"/>
<keyword evidence="4" id="KW-1185">Reference proteome</keyword>
<organism evidence="3 4">
    <name type="scientific">Luteibacter yeojuensis</name>
    <dbReference type="NCBI Taxonomy" id="345309"/>
    <lineage>
        <taxon>Bacteria</taxon>
        <taxon>Pseudomonadati</taxon>
        <taxon>Pseudomonadota</taxon>
        <taxon>Gammaproteobacteria</taxon>
        <taxon>Lysobacterales</taxon>
        <taxon>Rhodanobacteraceae</taxon>
        <taxon>Luteibacter</taxon>
    </lineage>
</organism>
<evidence type="ECO:0000256" key="1">
    <source>
        <dbReference type="ARBA" id="ARBA00008791"/>
    </source>
</evidence>
<evidence type="ECO:0000313" key="3">
    <source>
        <dbReference type="EMBL" id="NID14606.1"/>
    </source>
</evidence>
<dbReference type="InterPro" id="IPR014729">
    <property type="entry name" value="Rossmann-like_a/b/a_fold"/>
</dbReference>
<comment type="similarity">
    <text evidence="1">Belongs to the universal stress protein A family.</text>
</comment>
<evidence type="ECO:0000313" key="4">
    <source>
        <dbReference type="Proteomes" id="UP000518878"/>
    </source>
</evidence>
<dbReference type="Pfam" id="PF00582">
    <property type="entry name" value="Usp"/>
    <property type="match status" value="1"/>
</dbReference>
<reference evidence="3 4" key="1">
    <citation type="journal article" date="2006" name="Int. J. Syst. Evol. Microbiol.">
        <title>Dyella yeojuensis sp. nov., isolated from greenhouse soil in Korea.</title>
        <authorList>
            <person name="Kim B.Y."/>
            <person name="Weon H.Y."/>
            <person name="Lee K.H."/>
            <person name="Seok S.J."/>
            <person name="Kwon S.W."/>
            <person name="Go S.J."/>
            <person name="Stackebrandt E."/>
        </authorList>
    </citation>
    <scope>NUCLEOTIDE SEQUENCE [LARGE SCALE GENOMIC DNA]</scope>
    <source>
        <strain evidence="3 4">DSM 17673</strain>
    </source>
</reference>
<gene>
    <name evidence="3" type="ORF">HBF32_03895</name>
</gene>
<dbReference type="InterPro" id="IPR006015">
    <property type="entry name" value="Universal_stress_UspA"/>
</dbReference>